<accession>A0ABT0GKS5</accession>
<comment type="similarity">
    <text evidence="2">Belongs to the FliJ family.</text>
</comment>
<dbReference type="EMBL" id="JALNMH010000014">
    <property type="protein sequence ID" value="MCK7595147.1"/>
    <property type="molecule type" value="Genomic_DNA"/>
</dbReference>
<dbReference type="RefSeq" id="WP_248210913.1">
    <property type="nucleotide sequence ID" value="NZ_JALNMH010000014.1"/>
</dbReference>
<protein>
    <recommendedName>
        <fullName evidence="3">Flagellar FliJ protein</fullName>
    </recommendedName>
</protein>
<dbReference type="InterPro" id="IPR052570">
    <property type="entry name" value="FliJ"/>
</dbReference>
<evidence type="ECO:0000256" key="4">
    <source>
        <dbReference type="ARBA" id="ARBA00022448"/>
    </source>
</evidence>
<keyword evidence="5" id="KW-1003">Cell membrane</keyword>
<keyword evidence="6" id="KW-0145">Chemotaxis</keyword>
<evidence type="ECO:0000256" key="6">
    <source>
        <dbReference type="ARBA" id="ARBA00022500"/>
    </source>
</evidence>
<feature type="compositionally biased region" description="Basic and acidic residues" evidence="11">
    <location>
        <begin position="120"/>
        <end position="137"/>
    </location>
</feature>
<evidence type="ECO:0000256" key="7">
    <source>
        <dbReference type="ARBA" id="ARBA00022795"/>
    </source>
</evidence>
<dbReference type="InterPro" id="IPR012823">
    <property type="entry name" value="Flagell_FliJ"/>
</dbReference>
<comment type="caution">
    <text evidence="12">The sequence shown here is derived from an EMBL/GenBank/DDBJ whole genome shotgun (WGS) entry which is preliminary data.</text>
</comment>
<evidence type="ECO:0000256" key="10">
    <source>
        <dbReference type="ARBA" id="ARBA00023225"/>
    </source>
</evidence>
<evidence type="ECO:0000313" key="13">
    <source>
        <dbReference type="Proteomes" id="UP001431449"/>
    </source>
</evidence>
<name>A0ABT0GKS5_9GAMM</name>
<organism evidence="12 13">
    <name type="scientific">Pseudomarimonas salicorniae</name>
    <dbReference type="NCBI Taxonomy" id="2933270"/>
    <lineage>
        <taxon>Bacteria</taxon>
        <taxon>Pseudomonadati</taxon>
        <taxon>Pseudomonadota</taxon>
        <taxon>Gammaproteobacteria</taxon>
        <taxon>Lysobacterales</taxon>
        <taxon>Lysobacteraceae</taxon>
        <taxon>Pseudomarimonas</taxon>
    </lineage>
</organism>
<proteinExistence type="inferred from homology"/>
<keyword evidence="12" id="KW-0969">Cilium</keyword>
<dbReference type="Proteomes" id="UP001431449">
    <property type="component" value="Unassembled WGS sequence"/>
</dbReference>
<evidence type="ECO:0000256" key="5">
    <source>
        <dbReference type="ARBA" id="ARBA00022475"/>
    </source>
</evidence>
<feature type="region of interest" description="Disordered" evidence="11">
    <location>
        <begin position="120"/>
        <end position="151"/>
    </location>
</feature>
<evidence type="ECO:0000256" key="11">
    <source>
        <dbReference type="SAM" id="MobiDB-lite"/>
    </source>
</evidence>
<keyword evidence="12" id="KW-0282">Flagellum</keyword>
<dbReference type="PANTHER" id="PTHR38786">
    <property type="entry name" value="FLAGELLAR FLIJ PROTEIN"/>
    <property type="match status" value="1"/>
</dbReference>
<comment type="subcellular location">
    <subcellularLocation>
        <location evidence="1">Cell membrane</location>
        <topology evidence="1">Peripheral membrane protein</topology>
        <orientation evidence="1">Cytoplasmic side</orientation>
    </subcellularLocation>
</comment>
<evidence type="ECO:0000256" key="3">
    <source>
        <dbReference type="ARBA" id="ARBA00020392"/>
    </source>
</evidence>
<keyword evidence="8" id="KW-0653">Protein transport</keyword>
<keyword evidence="7" id="KW-1005">Bacterial flagellum biogenesis</keyword>
<evidence type="ECO:0000256" key="9">
    <source>
        <dbReference type="ARBA" id="ARBA00023136"/>
    </source>
</evidence>
<reference evidence="12" key="1">
    <citation type="submission" date="2022-04" db="EMBL/GenBank/DDBJ databases">
        <title>Lysobacter sp. CAU 1642 isolated from sea sand.</title>
        <authorList>
            <person name="Kim W."/>
        </authorList>
    </citation>
    <scope>NUCLEOTIDE SEQUENCE</scope>
    <source>
        <strain evidence="12">CAU 1642</strain>
    </source>
</reference>
<evidence type="ECO:0000256" key="1">
    <source>
        <dbReference type="ARBA" id="ARBA00004413"/>
    </source>
</evidence>
<evidence type="ECO:0000313" key="12">
    <source>
        <dbReference type="EMBL" id="MCK7595147.1"/>
    </source>
</evidence>
<dbReference type="PANTHER" id="PTHR38786:SF1">
    <property type="entry name" value="FLAGELLAR FLIJ PROTEIN"/>
    <property type="match status" value="1"/>
</dbReference>
<keyword evidence="10" id="KW-1006">Bacterial flagellum protein export</keyword>
<dbReference type="Gene3D" id="1.10.287.1700">
    <property type="match status" value="1"/>
</dbReference>
<evidence type="ECO:0000256" key="8">
    <source>
        <dbReference type="ARBA" id="ARBA00022927"/>
    </source>
</evidence>
<dbReference type="Pfam" id="PF02050">
    <property type="entry name" value="FliJ"/>
    <property type="match status" value="1"/>
</dbReference>
<keyword evidence="12" id="KW-0966">Cell projection</keyword>
<dbReference type="NCBIfam" id="TIGR02473">
    <property type="entry name" value="flagell_FliJ"/>
    <property type="match status" value="1"/>
</dbReference>
<keyword evidence="4" id="KW-0813">Transport</keyword>
<sequence>MNPKLRRIDPLIRRAEERRDAVAREFARRTQLVAQHEQRLGDLLRFTEEYAQWPQGASINPAQLANREAFRARLGEAVTAQRGQVDQVRSQAEMERARLNIAARETKVYHKLADRYRAEIREEQDRREQKSLDEHALRTPRRHPGDEDQTP</sequence>
<dbReference type="InterPro" id="IPR053716">
    <property type="entry name" value="Flag_assembly_chemotaxis_eff"/>
</dbReference>
<keyword evidence="13" id="KW-1185">Reference proteome</keyword>
<keyword evidence="9" id="KW-0472">Membrane</keyword>
<gene>
    <name evidence="12" type="primary">fliJ</name>
    <name evidence="12" type="ORF">M0G41_15880</name>
</gene>
<evidence type="ECO:0000256" key="2">
    <source>
        <dbReference type="ARBA" id="ARBA00010004"/>
    </source>
</evidence>